<dbReference type="RefSeq" id="WP_015273246.1">
    <property type="nucleotide sequence ID" value="NC_019907.1"/>
</dbReference>
<keyword evidence="3" id="KW-1185">Reference proteome</keyword>
<reference evidence="2 3" key="1">
    <citation type="journal article" date="2012" name="Stand. Genomic Sci.">
        <title>Complete genome sequence of Liberibacter crescens BT-1.</title>
        <authorList>
            <person name="Leonard M.T."/>
            <person name="Fagen J.R."/>
            <person name="Davis-Richardson A.G."/>
            <person name="Davis M.J."/>
            <person name="Triplett E.W."/>
        </authorList>
    </citation>
    <scope>NUCLEOTIDE SEQUENCE [LARGE SCALE GENOMIC DNA]</scope>
    <source>
        <strain evidence="2 3">BT-1</strain>
    </source>
</reference>
<dbReference type="HOGENOM" id="CLU_1684458_0_0_5"/>
<dbReference type="SMR" id="L0ETF2"/>
<dbReference type="PATRIC" id="fig|1215343.11.peg.852"/>
<accession>L0ETF2</accession>
<dbReference type="AlphaFoldDB" id="L0ETF2"/>
<sequence length="156" mass="17778">MIKVIVLSSCAFLFAHSTFAALCNFQKSLINDENIGEKFDRNAFLSSFLEQVNFTSQIKKKNLCLFPGSSESFLHVSDIDSDDNSSVIIISKKDIAPSLEPSTISKPNIDPLQKELEQKKELAVKYDRPYDPEKNHVRFIGPVFFAEDMRRMNLKK</sequence>
<name>L0ETF2_LIBCB</name>
<organism evidence="2 3">
    <name type="scientific">Liberibacter crescens (strain BT-1)</name>
    <dbReference type="NCBI Taxonomy" id="1215343"/>
    <lineage>
        <taxon>Bacteria</taxon>
        <taxon>Pseudomonadati</taxon>
        <taxon>Pseudomonadota</taxon>
        <taxon>Alphaproteobacteria</taxon>
        <taxon>Hyphomicrobiales</taxon>
        <taxon>Rhizobiaceae</taxon>
        <taxon>Liberibacter</taxon>
    </lineage>
</organism>
<keyword evidence="1" id="KW-0732">Signal</keyword>
<evidence type="ECO:0000313" key="3">
    <source>
        <dbReference type="Proteomes" id="UP000010799"/>
    </source>
</evidence>
<dbReference type="KEGG" id="lcc:B488_08270"/>
<dbReference type="EMBL" id="CP003789">
    <property type="protein sequence ID" value="AGA64819.1"/>
    <property type="molecule type" value="Genomic_DNA"/>
</dbReference>
<gene>
    <name evidence="2" type="ordered locus">B488_08270</name>
</gene>
<feature type="signal peptide" evidence="1">
    <location>
        <begin position="1"/>
        <end position="20"/>
    </location>
</feature>
<protein>
    <submittedName>
        <fullName evidence="2">Uncharacterized protein</fullName>
    </submittedName>
</protein>
<evidence type="ECO:0000313" key="2">
    <source>
        <dbReference type="EMBL" id="AGA64819.1"/>
    </source>
</evidence>
<proteinExistence type="predicted"/>
<evidence type="ECO:0000256" key="1">
    <source>
        <dbReference type="SAM" id="SignalP"/>
    </source>
</evidence>
<dbReference type="Proteomes" id="UP000010799">
    <property type="component" value="Chromosome"/>
</dbReference>
<feature type="chain" id="PRO_5003941759" evidence="1">
    <location>
        <begin position="21"/>
        <end position="156"/>
    </location>
</feature>